<reference evidence="2" key="1">
    <citation type="submission" date="2019-07" db="EMBL/GenBank/DDBJ databases">
        <authorList>
            <person name="Weber M."/>
            <person name="Kostadinov I."/>
            <person name="Kostadinov D I."/>
        </authorList>
    </citation>
    <scope>NUCLEOTIDE SEQUENCE</scope>
    <source>
        <strain evidence="2">Gfbio:sag-sample-m06:053724c1-46a9-4a36-b237-ea2bf867836b</strain>
    </source>
</reference>
<dbReference type="EMBL" id="LR633967">
    <property type="protein sequence ID" value="VUX56126.1"/>
    <property type="molecule type" value="Genomic_DNA"/>
</dbReference>
<dbReference type="InterPro" id="IPR011042">
    <property type="entry name" value="6-blade_b-propeller_TolB-like"/>
</dbReference>
<evidence type="ECO:0000313" key="2">
    <source>
        <dbReference type="EMBL" id="VUX56126.1"/>
    </source>
</evidence>
<feature type="transmembrane region" description="Helical" evidence="1">
    <location>
        <begin position="88"/>
        <end position="109"/>
    </location>
</feature>
<sequence length="368" mass="38868">MSILGELKRRKVVQVAAVYAVVAWLLVQIVTAIEEPLALPGWVDTFIIVCLGIGFPIAIILSWAFDVTPEGIKVTGKAEPGAPASPSAAPAITYVMQGLVLLAVSFLLIDQYLPNEARRSPGADESGSTRVTRFNIDIPLGDLDSQWLRGLILTISPDGRQIVFSKPDGLFVRELNELEPRLIVDSGRLNFIMPSPDGQAVAYWDNAARQIKRVATSGGAPAVIGGIDVRSPYGASWGADETILLAAPDGIYRVPANGGATPELVVATAAGKQAYGPTLLPDGDSILFSVANLGDWDGGEIVIESISTHASTFLCSGKHSVTARSGGALRNSSSPSTSSVVVINTFVRLWIFVKTVFMPSSEIASAAE</sequence>
<protein>
    <submittedName>
        <fullName evidence="2">Uncharacterized protein</fullName>
    </submittedName>
</protein>
<name>A0A7D9H4B5_9GAMM</name>
<dbReference type="SUPFAM" id="SSF82171">
    <property type="entry name" value="DPP6 N-terminal domain-like"/>
    <property type="match status" value="1"/>
</dbReference>
<accession>A0A7D9H4B5</accession>
<proteinExistence type="predicted"/>
<gene>
    <name evidence="2" type="ORF">JTBM06_V1_310007</name>
</gene>
<keyword evidence="1" id="KW-0472">Membrane</keyword>
<evidence type="ECO:0000256" key="1">
    <source>
        <dbReference type="SAM" id="Phobius"/>
    </source>
</evidence>
<keyword evidence="1" id="KW-0812">Transmembrane</keyword>
<dbReference type="Gene3D" id="2.120.10.30">
    <property type="entry name" value="TolB, C-terminal domain"/>
    <property type="match status" value="1"/>
</dbReference>
<feature type="transmembrane region" description="Helical" evidence="1">
    <location>
        <begin position="12"/>
        <end position="33"/>
    </location>
</feature>
<keyword evidence="1" id="KW-1133">Transmembrane helix</keyword>
<feature type="transmembrane region" description="Helical" evidence="1">
    <location>
        <begin position="45"/>
        <end position="67"/>
    </location>
</feature>
<organism evidence="2">
    <name type="scientific">uncultured Woeseiaceae bacterium</name>
    <dbReference type="NCBI Taxonomy" id="1983305"/>
    <lineage>
        <taxon>Bacteria</taxon>
        <taxon>Pseudomonadati</taxon>
        <taxon>Pseudomonadota</taxon>
        <taxon>Gammaproteobacteria</taxon>
        <taxon>Woeseiales</taxon>
        <taxon>Woeseiaceae</taxon>
        <taxon>environmental samples</taxon>
    </lineage>
</organism>
<dbReference type="AlphaFoldDB" id="A0A7D9H4B5"/>